<evidence type="ECO:0000256" key="1">
    <source>
        <dbReference type="SAM" id="MobiDB-lite"/>
    </source>
</evidence>
<accession>A0A6J5P7V7</accession>
<name>A0A6J5P7V7_9CAUD</name>
<keyword evidence="2" id="KW-0378">Hydrolase</keyword>
<feature type="compositionally biased region" description="Low complexity" evidence="1">
    <location>
        <begin position="9"/>
        <end position="18"/>
    </location>
</feature>
<dbReference type="EMBL" id="LR797100">
    <property type="protein sequence ID" value="CAB4186534.1"/>
    <property type="molecule type" value="Genomic_DNA"/>
</dbReference>
<dbReference type="GO" id="GO:0008233">
    <property type="term" value="F:peptidase activity"/>
    <property type="evidence" value="ECO:0007669"/>
    <property type="project" value="UniProtKB-KW"/>
</dbReference>
<sequence length="220" mass="23537">MTQTESLMTTPAPTNNAAVASTESPTGDVSNAVVTQDQPVADATETGNTEGDSKDAPKTEAVGAPEKYEFKAPEGKNFDNEVITTYSQVARELNLSQDSAQKMLDTLGPKLAERQMAQIDSIRQGWVDSSRIDKEFGGESLDKNMSVAKKALDTFGTPELRTVLNQSGLGNHPEVIRFFFRAGKSISEDGYVGPSSGSGSKGQPQDFASQASMLYSNQKS</sequence>
<evidence type="ECO:0000313" key="3">
    <source>
        <dbReference type="EMBL" id="CAB4186534.1"/>
    </source>
</evidence>
<dbReference type="EMBL" id="LR796745">
    <property type="protein sequence ID" value="CAB4163624.1"/>
    <property type="molecule type" value="Genomic_DNA"/>
</dbReference>
<proteinExistence type="predicted"/>
<protein>
    <submittedName>
        <fullName evidence="2">Putative protease</fullName>
    </submittedName>
</protein>
<evidence type="ECO:0000313" key="2">
    <source>
        <dbReference type="EMBL" id="CAB4163624.1"/>
    </source>
</evidence>
<feature type="compositionally biased region" description="Basic and acidic residues" evidence="1">
    <location>
        <begin position="66"/>
        <end position="75"/>
    </location>
</feature>
<dbReference type="GO" id="GO:0006508">
    <property type="term" value="P:proteolysis"/>
    <property type="evidence" value="ECO:0007669"/>
    <property type="project" value="UniProtKB-KW"/>
</dbReference>
<feature type="compositionally biased region" description="Low complexity" evidence="1">
    <location>
        <begin position="193"/>
        <end position="205"/>
    </location>
</feature>
<organism evidence="2">
    <name type="scientific">uncultured Caudovirales phage</name>
    <dbReference type="NCBI Taxonomy" id="2100421"/>
    <lineage>
        <taxon>Viruses</taxon>
        <taxon>Duplodnaviria</taxon>
        <taxon>Heunggongvirae</taxon>
        <taxon>Uroviricota</taxon>
        <taxon>Caudoviricetes</taxon>
        <taxon>Peduoviridae</taxon>
        <taxon>Maltschvirus</taxon>
        <taxon>Maltschvirus maltsch</taxon>
    </lineage>
</organism>
<gene>
    <name evidence="3" type="ORF">UFOVP1148_27</name>
    <name evidence="2" type="ORF">UFOVP809_40</name>
</gene>
<feature type="region of interest" description="Disordered" evidence="1">
    <location>
        <begin position="1"/>
        <end position="75"/>
    </location>
</feature>
<feature type="compositionally biased region" description="Polar residues" evidence="1">
    <location>
        <begin position="19"/>
        <end position="38"/>
    </location>
</feature>
<feature type="compositionally biased region" description="Polar residues" evidence="1">
    <location>
        <begin position="206"/>
        <end position="220"/>
    </location>
</feature>
<keyword evidence="2" id="KW-0645">Protease</keyword>
<reference evidence="2" key="1">
    <citation type="submission" date="2020-04" db="EMBL/GenBank/DDBJ databases">
        <authorList>
            <person name="Chiriac C."/>
            <person name="Salcher M."/>
            <person name="Ghai R."/>
            <person name="Kavagutti S V."/>
        </authorList>
    </citation>
    <scope>NUCLEOTIDE SEQUENCE</scope>
</reference>
<feature type="region of interest" description="Disordered" evidence="1">
    <location>
        <begin position="190"/>
        <end position="220"/>
    </location>
</feature>